<feature type="signal peptide" evidence="1">
    <location>
        <begin position="1"/>
        <end position="23"/>
    </location>
</feature>
<name>A0ABY5ZPL1_9BACT</name>
<keyword evidence="3" id="KW-1185">Reference proteome</keyword>
<evidence type="ECO:0000256" key="1">
    <source>
        <dbReference type="SAM" id="SignalP"/>
    </source>
</evidence>
<feature type="chain" id="PRO_5045189548" evidence="1">
    <location>
        <begin position="24"/>
        <end position="254"/>
    </location>
</feature>
<gene>
    <name evidence="2" type="ORF">L9S41_15890</name>
</gene>
<organism evidence="2 3">
    <name type="scientific">Geoalkalibacter halelectricus</name>
    <dbReference type="NCBI Taxonomy" id="2847045"/>
    <lineage>
        <taxon>Bacteria</taxon>
        <taxon>Pseudomonadati</taxon>
        <taxon>Thermodesulfobacteriota</taxon>
        <taxon>Desulfuromonadia</taxon>
        <taxon>Desulfuromonadales</taxon>
        <taxon>Geoalkalibacteraceae</taxon>
        <taxon>Geoalkalibacter</taxon>
    </lineage>
</organism>
<dbReference type="EMBL" id="CP092109">
    <property type="protein sequence ID" value="UWZ79146.1"/>
    <property type="molecule type" value="Genomic_DNA"/>
</dbReference>
<proteinExistence type="predicted"/>
<dbReference type="RefSeq" id="WP_260747503.1">
    <property type="nucleotide sequence ID" value="NZ_CP092109.1"/>
</dbReference>
<dbReference type="Proteomes" id="UP001060414">
    <property type="component" value="Chromosome"/>
</dbReference>
<sequence>MKKNIQICLTLLCFLFLPFVAVAEPTQVTVRVLSNDAKFIGTGMGGIHVILRDATTGEILDQGLIEGSTGDTPIIMQEPRVRGEALARGGGAKWVGSIDISEPTRVLAQAVGPIAAGGSQQETSLSFWVLPGHHIEGDGILLTFYGFTVHPISPGPHQNFKPGDEVRVEAHVVTMCGCPVAPGGLWDADNYQIKAQVRSAEGPVTEFPLEFTGTVNRFAGSFTVQDLGSYKIIITAADPAQNNYGVGQTSIVVR</sequence>
<evidence type="ECO:0000313" key="3">
    <source>
        <dbReference type="Proteomes" id="UP001060414"/>
    </source>
</evidence>
<accession>A0ABY5ZPL1</accession>
<protein>
    <submittedName>
        <fullName evidence="2">Uncharacterized protein</fullName>
    </submittedName>
</protein>
<reference evidence="2" key="1">
    <citation type="journal article" date="2022" name="Environ. Microbiol.">
        <title>Geoalkalibacter halelectricus SAP #1 sp. nov. possessing extracellular electron transfer and mineral#reducing capabilities from a haloalkaline environment.</title>
        <authorList>
            <person name="Yadav S."/>
            <person name="Singh R."/>
            <person name="Sundharam S.S."/>
            <person name="Chaudhary S."/>
            <person name="Krishnamurthi S."/>
            <person name="Patil S.A."/>
        </authorList>
    </citation>
    <scope>NUCLEOTIDE SEQUENCE</scope>
    <source>
        <strain evidence="2">SAP-1</strain>
    </source>
</reference>
<keyword evidence="1" id="KW-0732">Signal</keyword>
<evidence type="ECO:0000313" key="2">
    <source>
        <dbReference type="EMBL" id="UWZ79146.1"/>
    </source>
</evidence>